<keyword evidence="3" id="KW-0808">Transferase</keyword>
<reference evidence="3 4" key="1">
    <citation type="submission" date="2018-03" db="EMBL/GenBank/DDBJ databases">
        <title>The ancient ancestry and fast evolution of plastids.</title>
        <authorList>
            <person name="Moore K.R."/>
            <person name="Magnabosco C."/>
            <person name="Momper L."/>
            <person name="Gold D.A."/>
            <person name="Bosak T."/>
            <person name="Fournier G.P."/>
        </authorList>
    </citation>
    <scope>NUCLEOTIDE SEQUENCE [LARGE SCALE GENOMIC DNA]</scope>
    <source>
        <strain evidence="3 4">CCALA 037</strain>
    </source>
</reference>
<dbReference type="CDD" id="cd03784">
    <property type="entry name" value="GT1_Gtf-like"/>
    <property type="match status" value="1"/>
</dbReference>
<dbReference type="Pfam" id="PF03033">
    <property type="entry name" value="Glyco_transf_28"/>
    <property type="match status" value="1"/>
</dbReference>
<accession>A0A2T1GNA9</accession>
<keyword evidence="4" id="KW-1185">Reference proteome</keyword>
<dbReference type="RefSeq" id="WP_106299450.1">
    <property type="nucleotide sequence ID" value="NZ_PVWO01000006.1"/>
</dbReference>
<dbReference type="OrthoDB" id="9805366at2"/>
<dbReference type="GO" id="GO:0005975">
    <property type="term" value="P:carbohydrate metabolic process"/>
    <property type="evidence" value="ECO:0007669"/>
    <property type="project" value="InterPro"/>
</dbReference>
<dbReference type="GO" id="GO:0016758">
    <property type="term" value="F:hexosyltransferase activity"/>
    <property type="evidence" value="ECO:0007669"/>
    <property type="project" value="InterPro"/>
</dbReference>
<feature type="domain" description="Erythromycin biosynthesis protein CIII-like C-terminal" evidence="2">
    <location>
        <begin position="292"/>
        <end position="395"/>
    </location>
</feature>
<gene>
    <name evidence="3" type="ORF">C7B77_00975</name>
</gene>
<name>A0A2T1GNA9_9CYAN</name>
<dbReference type="PANTHER" id="PTHR48050:SF13">
    <property type="entry name" value="STEROL 3-BETA-GLUCOSYLTRANSFERASE UGT80A2"/>
    <property type="match status" value="1"/>
</dbReference>
<dbReference type="PANTHER" id="PTHR48050">
    <property type="entry name" value="STEROL 3-BETA-GLUCOSYLTRANSFERASE"/>
    <property type="match status" value="1"/>
</dbReference>
<proteinExistence type="predicted"/>
<sequence>MSRIVLTTTGSLGDLHPFIAIGLGLRDRGHDIVFATIKDYRTRIESLGFEFHSIRPDHIAVDDPQMLALMMDLQKGTERVIRDYLLASFRDTYTDLLAACQNADFIVSHELVYAAPLVAEILNLRWAFCALAPGAFLSAYDPFVLPPFPALVKLRGLGAGVNRLVVNFVKFITRDWGEPVRQLRQELGLAAVGNPIVDDKFSPYLVLALFSSVIGSPQPDWAANTVVTGFPFYDGDRDRGLAPDLNQFLDSGEPPLVFTLGSAAVLSAGDFYTESVKAAKILDRRAVLLVGKNPPPANLPTNMVAFDYAPYSKIFPRACALVHQGGIGTTAQGLRSGRPTLIMPYSHDQPDNAARVQRLGTSLTIPRKQYTAARVAKKLDRLLHNSSYATKAIEISGIIQAEKGVKMACDEIERQLNGRNN</sequence>
<dbReference type="InterPro" id="IPR010610">
    <property type="entry name" value="EryCIII-like_C"/>
</dbReference>
<evidence type="ECO:0000313" key="3">
    <source>
        <dbReference type="EMBL" id="PSB59426.1"/>
    </source>
</evidence>
<dbReference type="SUPFAM" id="SSF53756">
    <property type="entry name" value="UDP-Glycosyltransferase/glycogen phosphorylase"/>
    <property type="match status" value="1"/>
</dbReference>
<dbReference type="EMBL" id="PVWO01000006">
    <property type="protein sequence ID" value="PSB59426.1"/>
    <property type="molecule type" value="Genomic_DNA"/>
</dbReference>
<feature type="domain" description="Glycosyltransferase family 28 N-terminal" evidence="1">
    <location>
        <begin position="4"/>
        <end position="82"/>
    </location>
</feature>
<protein>
    <submittedName>
        <fullName evidence="3">Glycosyl transferase</fullName>
    </submittedName>
</protein>
<dbReference type="InterPro" id="IPR002213">
    <property type="entry name" value="UDP_glucos_trans"/>
</dbReference>
<dbReference type="Gene3D" id="3.40.50.2000">
    <property type="entry name" value="Glycogen Phosphorylase B"/>
    <property type="match status" value="2"/>
</dbReference>
<dbReference type="AlphaFoldDB" id="A0A2T1GNA9"/>
<dbReference type="InterPro" id="IPR004276">
    <property type="entry name" value="GlycoTrans_28_N"/>
</dbReference>
<evidence type="ECO:0000259" key="2">
    <source>
        <dbReference type="Pfam" id="PF06722"/>
    </source>
</evidence>
<dbReference type="GO" id="GO:0008194">
    <property type="term" value="F:UDP-glycosyltransferase activity"/>
    <property type="evidence" value="ECO:0007669"/>
    <property type="project" value="InterPro"/>
</dbReference>
<comment type="caution">
    <text evidence="3">The sequence shown here is derived from an EMBL/GenBank/DDBJ whole genome shotgun (WGS) entry which is preliminary data.</text>
</comment>
<dbReference type="GO" id="GO:0033072">
    <property type="term" value="P:vancomycin biosynthetic process"/>
    <property type="evidence" value="ECO:0007669"/>
    <property type="project" value="UniProtKB-ARBA"/>
</dbReference>
<dbReference type="Proteomes" id="UP000238937">
    <property type="component" value="Unassembled WGS sequence"/>
</dbReference>
<organism evidence="3 4">
    <name type="scientific">Chamaesiphon polymorphus CCALA 037</name>
    <dbReference type="NCBI Taxonomy" id="2107692"/>
    <lineage>
        <taxon>Bacteria</taxon>
        <taxon>Bacillati</taxon>
        <taxon>Cyanobacteriota</taxon>
        <taxon>Cyanophyceae</taxon>
        <taxon>Gomontiellales</taxon>
        <taxon>Chamaesiphonaceae</taxon>
        <taxon>Chamaesiphon</taxon>
    </lineage>
</organism>
<evidence type="ECO:0000313" key="4">
    <source>
        <dbReference type="Proteomes" id="UP000238937"/>
    </source>
</evidence>
<dbReference type="Pfam" id="PF06722">
    <property type="entry name" value="EryCIII-like_C"/>
    <property type="match status" value="1"/>
</dbReference>
<evidence type="ECO:0000259" key="1">
    <source>
        <dbReference type="Pfam" id="PF03033"/>
    </source>
</evidence>
<dbReference type="InterPro" id="IPR050426">
    <property type="entry name" value="Glycosyltransferase_28"/>
</dbReference>